<keyword evidence="7" id="KW-0460">Magnesium</keyword>
<dbReference type="AlphaFoldDB" id="A0A7M1LGX5"/>
<dbReference type="PANTHER" id="PTHR21087">
    <property type="entry name" value="SHIKIMATE KINASE"/>
    <property type="match status" value="1"/>
</dbReference>
<evidence type="ECO:0000256" key="1">
    <source>
        <dbReference type="ARBA" id="ARBA00022605"/>
    </source>
</evidence>
<keyword evidence="7" id="KW-0479">Metal-binding</keyword>
<dbReference type="SUPFAM" id="SSF52540">
    <property type="entry name" value="P-loop containing nucleoside triphosphate hydrolases"/>
    <property type="match status" value="1"/>
</dbReference>
<keyword evidence="6 7" id="KW-0057">Aromatic amino acid biosynthesis</keyword>
<dbReference type="PRINTS" id="PR01100">
    <property type="entry name" value="SHIKIMTKNASE"/>
</dbReference>
<dbReference type="InterPro" id="IPR031322">
    <property type="entry name" value="Shikimate/glucono_kinase"/>
</dbReference>
<keyword evidence="4 7" id="KW-0418">Kinase</keyword>
<comment type="subcellular location">
    <subcellularLocation>
        <location evidence="7">Cytoplasm</location>
    </subcellularLocation>
</comment>
<evidence type="ECO:0000256" key="5">
    <source>
        <dbReference type="ARBA" id="ARBA00022840"/>
    </source>
</evidence>
<comment type="pathway">
    <text evidence="7">Metabolic intermediate biosynthesis; chorismate biosynthesis; chorismate from D-erythrose 4-phosphate and phosphoenolpyruvate: step 5/7.</text>
</comment>
<evidence type="ECO:0000256" key="2">
    <source>
        <dbReference type="ARBA" id="ARBA00022679"/>
    </source>
</evidence>
<dbReference type="GO" id="GO:0009073">
    <property type="term" value="P:aromatic amino acid family biosynthetic process"/>
    <property type="evidence" value="ECO:0007669"/>
    <property type="project" value="UniProtKB-KW"/>
</dbReference>
<protein>
    <recommendedName>
        <fullName evidence="7">Shikimate kinase</fullName>
        <shortName evidence="7">SK</shortName>
        <ecNumber evidence="7">2.7.1.71</ecNumber>
    </recommendedName>
</protein>
<feature type="binding site" evidence="7">
    <location>
        <position position="36"/>
    </location>
    <ligand>
        <name>substrate</name>
    </ligand>
</feature>
<keyword evidence="1 7" id="KW-0028">Amino-acid biosynthesis</keyword>
<evidence type="ECO:0000313" key="8">
    <source>
        <dbReference type="EMBL" id="QOQ87593.1"/>
    </source>
</evidence>
<dbReference type="CDD" id="cd00464">
    <property type="entry name" value="SK"/>
    <property type="match status" value="1"/>
</dbReference>
<dbReference type="GO" id="GO:0005829">
    <property type="term" value="C:cytosol"/>
    <property type="evidence" value="ECO:0007669"/>
    <property type="project" value="TreeGrafter"/>
</dbReference>
<feature type="binding site" evidence="7">
    <location>
        <begin position="14"/>
        <end position="19"/>
    </location>
    <ligand>
        <name>ATP</name>
        <dbReference type="ChEBI" id="CHEBI:30616"/>
    </ligand>
</feature>
<accession>A0A7M1LGX5</accession>
<sequence>MKKRNNIVLIGFMGVGKGTVARALYKLTGKFAIDCDDMIESLANMKISEIFKTKGEDEFRKMESDLAKFLLKNVNNAIISTGGGFYKTKNLEKLGEIVYLKGDFDYIINRIKASPNATKKIAKRPLLKNLEKAKELHSQRDLLYAKKADITINVENKTPKQIAKEIVKNLKNTTSL</sequence>
<dbReference type="GO" id="GO:0009423">
    <property type="term" value="P:chorismate biosynthetic process"/>
    <property type="evidence" value="ECO:0007669"/>
    <property type="project" value="UniProtKB-UniRule"/>
</dbReference>
<keyword evidence="7" id="KW-0963">Cytoplasm</keyword>
<dbReference type="InterPro" id="IPR000623">
    <property type="entry name" value="Shikimate_kinase/TSH1"/>
</dbReference>
<dbReference type="GO" id="GO:0004765">
    <property type="term" value="F:shikimate kinase activity"/>
    <property type="evidence" value="ECO:0007669"/>
    <property type="project" value="UniProtKB-UniRule"/>
</dbReference>
<feature type="binding site" evidence="7">
    <location>
        <position position="60"/>
    </location>
    <ligand>
        <name>substrate</name>
    </ligand>
</feature>
<keyword evidence="3 7" id="KW-0547">Nucleotide-binding</keyword>
<dbReference type="HAMAP" id="MF_00109">
    <property type="entry name" value="Shikimate_kinase"/>
    <property type="match status" value="1"/>
</dbReference>
<dbReference type="Pfam" id="PF01202">
    <property type="entry name" value="SKI"/>
    <property type="match status" value="1"/>
</dbReference>
<comment type="similarity">
    <text evidence="7">Belongs to the shikimate kinase family.</text>
</comment>
<name>A0A7M1LGX5_9BACT</name>
<comment type="subunit">
    <text evidence="7">Monomer.</text>
</comment>
<dbReference type="InterPro" id="IPR027417">
    <property type="entry name" value="P-loop_NTPase"/>
</dbReference>
<dbReference type="RefSeq" id="WP_025803161.1">
    <property type="nucleotide sequence ID" value="NZ_CP053842.1"/>
</dbReference>
<comment type="cofactor">
    <cofactor evidence="7">
        <name>Mg(2+)</name>
        <dbReference type="ChEBI" id="CHEBI:18420"/>
    </cofactor>
    <text evidence="7">Binds 1 Mg(2+) ion per subunit.</text>
</comment>
<dbReference type="GO" id="GO:0005524">
    <property type="term" value="F:ATP binding"/>
    <property type="evidence" value="ECO:0007669"/>
    <property type="project" value="UniProtKB-UniRule"/>
</dbReference>
<evidence type="ECO:0000313" key="9">
    <source>
        <dbReference type="Proteomes" id="UP000594749"/>
    </source>
</evidence>
<feature type="binding site" evidence="7">
    <location>
        <position position="124"/>
    </location>
    <ligand>
        <name>ATP</name>
        <dbReference type="ChEBI" id="CHEBI:30616"/>
    </ligand>
</feature>
<feature type="binding site" evidence="7">
    <location>
        <position position="140"/>
    </location>
    <ligand>
        <name>substrate</name>
    </ligand>
</feature>
<dbReference type="GO" id="GO:0000287">
    <property type="term" value="F:magnesium ion binding"/>
    <property type="evidence" value="ECO:0007669"/>
    <property type="project" value="UniProtKB-UniRule"/>
</dbReference>
<proteinExistence type="inferred from homology"/>
<dbReference type="Gene3D" id="3.40.50.300">
    <property type="entry name" value="P-loop containing nucleotide triphosphate hydrolases"/>
    <property type="match status" value="1"/>
</dbReference>
<reference evidence="8 9" key="1">
    <citation type="submission" date="2020-10" db="EMBL/GenBank/DDBJ databases">
        <title>Campylobacter and Helicobacter PacBio genomes.</title>
        <authorList>
            <person name="Lane C."/>
        </authorList>
    </citation>
    <scope>NUCLEOTIDE SEQUENCE [LARGE SCALE GENOMIC DNA]</scope>
    <source>
        <strain evidence="8 9">2016D-0077</strain>
    </source>
</reference>
<evidence type="ECO:0000256" key="4">
    <source>
        <dbReference type="ARBA" id="ARBA00022777"/>
    </source>
</evidence>
<dbReference type="EMBL" id="CP063078">
    <property type="protein sequence ID" value="QOQ87593.1"/>
    <property type="molecule type" value="Genomic_DNA"/>
</dbReference>
<evidence type="ECO:0000256" key="3">
    <source>
        <dbReference type="ARBA" id="ARBA00022741"/>
    </source>
</evidence>
<organism evidence="8 9">
    <name type="scientific">Campylobacter corcagiensis</name>
    <dbReference type="NCBI Taxonomy" id="1448857"/>
    <lineage>
        <taxon>Bacteria</taxon>
        <taxon>Pseudomonadati</taxon>
        <taxon>Campylobacterota</taxon>
        <taxon>Epsilonproteobacteria</taxon>
        <taxon>Campylobacterales</taxon>
        <taxon>Campylobacteraceae</taxon>
        <taxon>Campylobacter</taxon>
    </lineage>
</organism>
<evidence type="ECO:0000256" key="6">
    <source>
        <dbReference type="ARBA" id="ARBA00023141"/>
    </source>
</evidence>
<comment type="function">
    <text evidence="7">Catalyzes the specific phosphorylation of the 3-hydroxyl group of shikimic acid using ATP as a cosubstrate.</text>
</comment>
<keyword evidence="5 7" id="KW-0067">ATP-binding</keyword>
<dbReference type="EC" id="2.7.1.71" evidence="7"/>
<feature type="binding site" evidence="7">
    <location>
        <position position="83"/>
    </location>
    <ligand>
        <name>substrate</name>
    </ligand>
</feature>
<gene>
    <name evidence="7" type="primary">aroK</name>
    <name evidence="8" type="ORF">IMC76_01935</name>
</gene>
<dbReference type="Proteomes" id="UP000594749">
    <property type="component" value="Chromosome"/>
</dbReference>
<dbReference type="UniPathway" id="UPA00053">
    <property type="reaction ID" value="UER00088"/>
</dbReference>
<dbReference type="PANTHER" id="PTHR21087:SF16">
    <property type="entry name" value="SHIKIMATE KINASE 1, CHLOROPLASTIC"/>
    <property type="match status" value="1"/>
</dbReference>
<evidence type="ECO:0000256" key="7">
    <source>
        <dbReference type="HAMAP-Rule" id="MF_00109"/>
    </source>
</evidence>
<keyword evidence="9" id="KW-1185">Reference proteome</keyword>
<comment type="caution">
    <text evidence="7">Lacks conserved residue(s) required for the propagation of feature annotation.</text>
</comment>
<dbReference type="GO" id="GO:0008652">
    <property type="term" value="P:amino acid biosynthetic process"/>
    <property type="evidence" value="ECO:0007669"/>
    <property type="project" value="UniProtKB-KW"/>
</dbReference>
<keyword evidence="2 7" id="KW-0808">Transferase</keyword>
<comment type="catalytic activity">
    <reaction evidence="7">
        <text>shikimate + ATP = 3-phosphoshikimate + ADP + H(+)</text>
        <dbReference type="Rhea" id="RHEA:13121"/>
        <dbReference type="ChEBI" id="CHEBI:15378"/>
        <dbReference type="ChEBI" id="CHEBI:30616"/>
        <dbReference type="ChEBI" id="CHEBI:36208"/>
        <dbReference type="ChEBI" id="CHEBI:145989"/>
        <dbReference type="ChEBI" id="CHEBI:456216"/>
        <dbReference type="EC" id="2.7.1.71"/>
    </reaction>
</comment>